<name>A0A0F9A6B5_9ZZZZ</name>
<evidence type="ECO:0008006" key="2">
    <source>
        <dbReference type="Google" id="ProtNLM"/>
    </source>
</evidence>
<evidence type="ECO:0000313" key="1">
    <source>
        <dbReference type="EMBL" id="KKK67706.1"/>
    </source>
</evidence>
<protein>
    <recommendedName>
        <fullName evidence="2">Mur ligase C-terminal domain-containing protein</fullName>
    </recommendedName>
</protein>
<feature type="non-terminal residue" evidence="1">
    <location>
        <position position="1"/>
    </location>
</feature>
<proteinExistence type="predicted"/>
<comment type="caution">
    <text evidence="1">The sequence shown here is derived from an EMBL/GenBank/DDBJ whole genome shotgun (WGS) entry which is preliminary data.</text>
</comment>
<dbReference type="GO" id="GO:0016881">
    <property type="term" value="F:acid-amino acid ligase activity"/>
    <property type="evidence" value="ECO:0007669"/>
    <property type="project" value="InterPro"/>
</dbReference>
<dbReference type="InterPro" id="IPR036615">
    <property type="entry name" value="Mur_ligase_C_dom_sf"/>
</dbReference>
<accession>A0A0F9A6B5</accession>
<dbReference type="SUPFAM" id="SSF53244">
    <property type="entry name" value="MurD-like peptide ligases, peptide-binding domain"/>
    <property type="match status" value="1"/>
</dbReference>
<dbReference type="Gene3D" id="3.90.190.20">
    <property type="entry name" value="Mur ligase, C-terminal domain"/>
    <property type="match status" value="1"/>
</dbReference>
<organism evidence="1">
    <name type="scientific">marine sediment metagenome</name>
    <dbReference type="NCBI Taxonomy" id="412755"/>
    <lineage>
        <taxon>unclassified sequences</taxon>
        <taxon>metagenomes</taxon>
        <taxon>ecological metagenomes</taxon>
    </lineage>
</organism>
<dbReference type="EMBL" id="LAZR01059477">
    <property type="protein sequence ID" value="KKK67706.1"/>
    <property type="molecule type" value="Genomic_DNA"/>
</dbReference>
<reference evidence="1" key="1">
    <citation type="journal article" date="2015" name="Nature">
        <title>Complex archaea that bridge the gap between prokaryotes and eukaryotes.</title>
        <authorList>
            <person name="Spang A."/>
            <person name="Saw J.H."/>
            <person name="Jorgensen S.L."/>
            <person name="Zaremba-Niedzwiedzka K."/>
            <person name="Martijn J."/>
            <person name="Lind A.E."/>
            <person name="van Eijk R."/>
            <person name="Schleper C."/>
            <person name="Guy L."/>
            <person name="Ettema T.J."/>
        </authorList>
    </citation>
    <scope>NUCLEOTIDE SEQUENCE</scope>
</reference>
<sequence length="55" mass="5633">YEAARTAGSADVRFLTSAEGVAAILRGELQPGDHLLVKASRAVALESVVDALVAP</sequence>
<gene>
    <name evidence="1" type="ORF">LCGC14_2951380</name>
</gene>
<dbReference type="AlphaFoldDB" id="A0A0F9A6B5"/>